<dbReference type="PANTHER" id="PTHR34049">
    <property type="entry name" value="F-BOX PROTEIN SKIP27"/>
    <property type="match status" value="1"/>
</dbReference>
<organism evidence="3">
    <name type="scientific">Picea sitchensis</name>
    <name type="common">Sitka spruce</name>
    <name type="synonym">Pinus sitchensis</name>
    <dbReference type="NCBI Taxonomy" id="3332"/>
    <lineage>
        <taxon>Eukaryota</taxon>
        <taxon>Viridiplantae</taxon>
        <taxon>Streptophyta</taxon>
        <taxon>Embryophyta</taxon>
        <taxon>Tracheophyta</taxon>
        <taxon>Spermatophyta</taxon>
        <taxon>Pinopsida</taxon>
        <taxon>Pinidae</taxon>
        <taxon>Conifers I</taxon>
        <taxon>Pinales</taxon>
        <taxon>Pinaceae</taxon>
        <taxon>Picea</taxon>
    </lineage>
</organism>
<name>B8LNW3_PICSI</name>
<dbReference type="EMBL" id="EF677523">
    <property type="protein sequence ID" value="ABR17343.1"/>
    <property type="molecule type" value="mRNA"/>
</dbReference>
<evidence type="ECO:0000313" key="3">
    <source>
        <dbReference type="EMBL" id="ABR17343.1"/>
    </source>
</evidence>
<feature type="compositionally biased region" description="Polar residues" evidence="1">
    <location>
        <begin position="172"/>
        <end position="183"/>
    </location>
</feature>
<evidence type="ECO:0000259" key="2">
    <source>
        <dbReference type="PROSITE" id="PS50181"/>
    </source>
</evidence>
<dbReference type="PANTHER" id="PTHR34049:SF1">
    <property type="entry name" value="F-BOX PROTEIN SKIP27"/>
    <property type="match status" value="1"/>
</dbReference>
<protein>
    <recommendedName>
        <fullName evidence="2">F-box domain-containing protein</fullName>
    </recommendedName>
</protein>
<reference evidence="3" key="1">
    <citation type="submission" date="2007-06" db="EMBL/GenBank/DDBJ databases">
        <title>Full length cDNA sequences from Sitka Spruce (Picea sitchensis).</title>
        <authorList>
            <person name="Ralph S.G."/>
            <person name="Chun H.E."/>
            <person name="Liao N."/>
            <person name="Ali J."/>
            <person name="Reid K."/>
            <person name="Kolosova N."/>
            <person name="Cooper N."/>
            <person name="Cullis C."/>
            <person name="Jancsik S."/>
            <person name="Moore R."/>
            <person name="Mayo M."/>
            <person name="Wagner S."/>
            <person name="Holt R.A."/>
            <person name="Jones S.J.M."/>
            <person name="Marra M.A."/>
            <person name="Ritland C.E."/>
            <person name="Ritland K."/>
            <person name="Bohlmann J."/>
        </authorList>
    </citation>
    <scope>NUCLEOTIDE SEQUENCE</scope>
    <source>
        <tissue evidence="3">Green portion of the leader tissue</tissue>
    </source>
</reference>
<dbReference type="AlphaFoldDB" id="B8LNW3"/>
<proteinExistence type="evidence at transcript level"/>
<dbReference type="OMA" id="CNLGHHE"/>
<sequence length="262" mass="28732">MCYQGDCKVRQHNNKAAKVCASDMKEAGECFTLGRTIGRKRNAMSAAENWQKEERAVDDSRVKFGFSDDRSGPGRILRHRPDEEEVCVTPVKPSPILAAGKDGNSAGRDLASLPLDVLVEVVCNLGHHELEPLTRVSKDFKQAVKVANETHFAFKTPDPVRRPNRSLFLNQSHANSASGSDSPSRWPATPKAPKRVVKHRNLLASDKEFADLSRVLFLDANQPSGVDVVDAEHTICLKPGIATNRALFSADELSGALSRHCI</sequence>
<feature type="domain" description="F-box" evidence="2">
    <location>
        <begin position="107"/>
        <end position="157"/>
    </location>
</feature>
<dbReference type="InterPro" id="IPR045286">
    <property type="entry name" value="FBS1-like"/>
</dbReference>
<accession>B8LNW3</accession>
<feature type="region of interest" description="Disordered" evidence="1">
    <location>
        <begin position="172"/>
        <end position="193"/>
    </location>
</feature>
<dbReference type="InterPro" id="IPR001810">
    <property type="entry name" value="F-box_dom"/>
</dbReference>
<dbReference type="PROSITE" id="PS50181">
    <property type="entry name" value="FBOX"/>
    <property type="match status" value="1"/>
</dbReference>
<evidence type="ECO:0000256" key="1">
    <source>
        <dbReference type="SAM" id="MobiDB-lite"/>
    </source>
</evidence>